<gene>
    <name evidence="6" type="ORF">HHK36_014957</name>
</gene>
<evidence type="ECO:0008006" key="8">
    <source>
        <dbReference type="Google" id="ProtNLM"/>
    </source>
</evidence>
<comment type="subcellular location">
    <subcellularLocation>
        <location evidence="1">Membrane</location>
        <topology evidence="1">Single-pass type II membrane protein</topology>
    </subcellularLocation>
</comment>
<reference evidence="6 7" key="1">
    <citation type="submission" date="2020-04" db="EMBL/GenBank/DDBJ databases">
        <title>Plant Genome Project.</title>
        <authorList>
            <person name="Zhang R.-G."/>
        </authorList>
    </citation>
    <scope>NUCLEOTIDE SEQUENCE [LARGE SCALE GENOMIC DNA]</scope>
    <source>
        <strain evidence="6">YNK0</strain>
        <tissue evidence="6">Leaf</tissue>
    </source>
</reference>
<dbReference type="PANTHER" id="PTHR31042">
    <property type="entry name" value="CORE-2/I-BRANCHING BETA-1,6-N-ACETYLGLUCOSAMINYLTRANSFERASE FAMILY PROTEIN-RELATED"/>
    <property type="match status" value="1"/>
</dbReference>
<proteinExistence type="predicted"/>
<dbReference type="GO" id="GO:0016757">
    <property type="term" value="F:glycosyltransferase activity"/>
    <property type="evidence" value="ECO:0007669"/>
    <property type="project" value="UniProtKB-KW"/>
</dbReference>
<keyword evidence="3" id="KW-0808">Transferase</keyword>
<dbReference type="PANTHER" id="PTHR31042:SF131">
    <property type="entry name" value="CORE-2_I-BRANCHING BETA-1,6-N-ACETYLGLUCOSAMINYLTRANSFERASE FAMILY PROTEIN"/>
    <property type="match status" value="1"/>
</dbReference>
<organism evidence="6 7">
    <name type="scientific">Tetracentron sinense</name>
    <name type="common">Spur-leaf</name>
    <dbReference type="NCBI Taxonomy" id="13715"/>
    <lineage>
        <taxon>Eukaryota</taxon>
        <taxon>Viridiplantae</taxon>
        <taxon>Streptophyta</taxon>
        <taxon>Embryophyta</taxon>
        <taxon>Tracheophyta</taxon>
        <taxon>Spermatophyta</taxon>
        <taxon>Magnoliopsida</taxon>
        <taxon>Trochodendrales</taxon>
        <taxon>Trochodendraceae</taxon>
        <taxon>Tetracentron</taxon>
    </lineage>
</organism>
<keyword evidence="7" id="KW-1185">Reference proteome</keyword>
<name>A0A835DDE3_TETSI</name>
<evidence type="ECO:0000256" key="3">
    <source>
        <dbReference type="ARBA" id="ARBA00022679"/>
    </source>
</evidence>
<evidence type="ECO:0000256" key="4">
    <source>
        <dbReference type="ARBA" id="ARBA00023136"/>
    </source>
</evidence>
<keyword evidence="4" id="KW-0472">Membrane</keyword>
<protein>
    <recommendedName>
        <fullName evidence="8">Core-2/I-branching beta-1,6-N-acetylglucosaminyltransferase family protein</fullName>
    </recommendedName>
</protein>
<comment type="caution">
    <text evidence="6">The sequence shown here is derived from an EMBL/GenBank/DDBJ whole genome shotgun (WGS) entry which is preliminary data.</text>
</comment>
<dbReference type="EMBL" id="JABCRI010000010">
    <property type="protein sequence ID" value="KAF8399091.1"/>
    <property type="molecule type" value="Genomic_DNA"/>
</dbReference>
<sequence>MGYEVMWRVLMMLHTVEYQYSRALKVAFMFLAMGRFTLGAMGEVLEGCDGLFSTYLHLVHHRQERSHDPVDRDGLKVSTPRGKCAPQLHVRCFYLKNFSLNLQVTPFFTDNLTSSTPPPLPPISFLVNGTSKVSRIGLKEYVKPPIVMHDMDDEELLWRASMTPRVREFPFKRVPKVAFMFLTRKDVVLAPLWEKFFKGYEGLYSIYVHSNPSFNGTMPESSIFHGRRIPSKEVGWGKFNMIEAERRLLANALLDLSNQRFVLLSESCIPLFNFPTIYSYLINSTKTFVEAYDLPGPVGRGRYNPRMRPHINLEQWRKGAQWFEMDRDLAIETISDCAYFPIFQKFCKSSCYVDEHYLPTFVSAKFWKRNSNRTLTWVDWSKGGPHPAKLERTGVTIELLERLRSERKCEYNGETSSICFLFARKFFPSTLDRLLRFAPKVMKFN</sequence>
<dbReference type="InterPro" id="IPR044174">
    <property type="entry name" value="BC10-like"/>
</dbReference>
<dbReference type="InterPro" id="IPR003406">
    <property type="entry name" value="Glyco_trans_14"/>
</dbReference>
<dbReference type="OrthoDB" id="191334at2759"/>
<dbReference type="Pfam" id="PF02485">
    <property type="entry name" value="Branch"/>
    <property type="match status" value="1"/>
</dbReference>
<evidence type="ECO:0000313" key="6">
    <source>
        <dbReference type="EMBL" id="KAF8399091.1"/>
    </source>
</evidence>
<evidence type="ECO:0000256" key="5">
    <source>
        <dbReference type="ARBA" id="ARBA00023180"/>
    </source>
</evidence>
<dbReference type="OMA" id="QWGNVNM"/>
<accession>A0A835DDE3</accession>
<dbReference type="Proteomes" id="UP000655225">
    <property type="component" value="Unassembled WGS sequence"/>
</dbReference>
<dbReference type="AlphaFoldDB" id="A0A835DDE3"/>
<evidence type="ECO:0000256" key="2">
    <source>
        <dbReference type="ARBA" id="ARBA00022676"/>
    </source>
</evidence>
<keyword evidence="2" id="KW-0328">Glycosyltransferase</keyword>
<dbReference type="GO" id="GO:0016020">
    <property type="term" value="C:membrane"/>
    <property type="evidence" value="ECO:0007669"/>
    <property type="project" value="UniProtKB-SubCell"/>
</dbReference>
<evidence type="ECO:0000313" key="7">
    <source>
        <dbReference type="Proteomes" id="UP000655225"/>
    </source>
</evidence>
<keyword evidence="5" id="KW-0325">Glycoprotein</keyword>
<evidence type="ECO:0000256" key="1">
    <source>
        <dbReference type="ARBA" id="ARBA00004606"/>
    </source>
</evidence>